<dbReference type="InterPro" id="IPR005119">
    <property type="entry name" value="LysR_subst-bd"/>
</dbReference>
<comment type="caution">
    <text evidence="6">The sequence shown here is derived from an EMBL/GenBank/DDBJ whole genome shotgun (WGS) entry which is preliminary data.</text>
</comment>
<evidence type="ECO:0000313" key="6">
    <source>
        <dbReference type="EMBL" id="EPX75459.1"/>
    </source>
</evidence>
<dbReference type="PANTHER" id="PTHR30126:SF91">
    <property type="entry name" value="LYSR FAMILY TRANSCRIPTIONAL REGULATOR"/>
    <property type="match status" value="1"/>
</dbReference>
<dbReference type="PANTHER" id="PTHR30126">
    <property type="entry name" value="HTH-TYPE TRANSCRIPTIONAL REGULATOR"/>
    <property type="match status" value="1"/>
</dbReference>
<feature type="domain" description="HTH lysR-type" evidence="5">
    <location>
        <begin position="21"/>
        <end position="78"/>
    </location>
</feature>
<name>S9RNA1_9RHOB</name>
<dbReference type="Gene3D" id="1.10.10.10">
    <property type="entry name" value="Winged helix-like DNA-binding domain superfamily/Winged helix DNA-binding domain"/>
    <property type="match status" value="1"/>
</dbReference>
<dbReference type="EMBL" id="APVH01000079">
    <property type="protein sequence ID" value="EPX75459.1"/>
    <property type="molecule type" value="Genomic_DNA"/>
</dbReference>
<comment type="similarity">
    <text evidence="1">Belongs to the LysR transcriptional regulatory family.</text>
</comment>
<dbReference type="AlphaFoldDB" id="S9RNA1"/>
<dbReference type="Pfam" id="PF03466">
    <property type="entry name" value="LysR_substrate"/>
    <property type="match status" value="1"/>
</dbReference>
<sequence>MDAPQNDADGWYDPERIARELDWNLLRTFVVLAESRSVTEAAAHLRLSQPSVSTALKRLEDRIGRRLIDRGPGRYALTDPGELLYREAVEINGSILRLSTLLRQTTDEVRGQVSIAVASHVVCPLFDQVLADFHAAHPAATLSITVLSSIDAIAEVSAKRASFAICLVRERNPRLEYRRLYREFFGLFCGPPHPLFGRAGLTRADMAGQATVSFDTDRLQDVLKPVTLMRAQSSLGERIVGTSSNLEEVRRMIIAGLGIGPLPVHVTARDVADGVLWQTPPYDNLPAIDVQVVWNPHAVKNRAETILLDRINEAIERTPLSDRTYD</sequence>
<dbReference type="InterPro" id="IPR036388">
    <property type="entry name" value="WH-like_DNA-bd_sf"/>
</dbReference>
<dbReference type="SUPFAM" id="SSF53850">
    <property type="entry name" value="Periplasmic binding protein-like II"/>
    <property type="match status" value="1"/>
</dbReference>
<dbReference type="CDD" id="cd05466">
    <property type="entry name" value="PBP2_LTTR_substrate"/>
    <property type="match status" value="1"/>
</dbReference>
<accession>S9RNA1</accession>
<dbReference type="Pfam" id="PF00126">
    <property type="entry name" value="HTH_1"/>
    <property type="match status" value="1"/>
</dbReference>
<reference evidence="7" key="1">
    <citation type="journal article" date="2014" name="Stand. Genomic Sci.">
        <title>Genome sequence of the exopolysaccharide-producing Salipiger mucosus type strain (DSM 16094(T)), a moderately halophilic member of the Roseobacter clade.</title>
        <authorList>
            <person name="Riedel T."/>
            <person name="Spring S."/>
            <person name="Fiebig A."/>
            <person name="Petersen J."/>
            <person name="Kyrpides N.C."/>
            <person name="Goker M."/>
            <person name="Klenk H.P."/>
        </authorList>
    </citation>
    <scope>NUCLEOTIDE SEQUENCE [LARGE SCALE GENOMIC DNA]</scope>
    <source>
        <strain evidence="7">DSM 16094</strain>
    </source>
</reference>
<keyword evidence="3" id="KW-0238">DNA-binding</keyword>
<proteinExistence type="inferred from homology"/>
<evidence type="ECO:0000256" key="1">
    <source>
        <dbReference type="ARBA" id="ARBA00009437"/>
    </source>
</evidence>
<dbReference type="Gene3D" id="3.40.190.10">
    <property type="entry name" value="Periplasmic binding protein-like II"/>
    <property type="match status" value="2"/>
</dbReference>
<dbReference type="InterPro" id="IPR000847">
    <property type="entry name" value="LysR_HTH_N"/>
</dbReference>
<dbReference type="GO" id="GO:0003700">
    <property type="term" value="F:DNA-binding transcription factor activity"/>
    <property type="evidence" value="ECO:0007669"/>
    <property type="project" value="InterPro"/>
</dbReference>
<dbReference type="InterPro" id="IPR036390">
    <property type="entry name" value="WH_DNA-bd_sf"/>
</dbReference>
<evidence type="ECO:0000256" key="2">
    <source>
        <dbReference type="ARBA" id="ARBA00023015"/>
    </source>
</evidence>
<evidence type="ECO:0000256" key="4">
    <source>
        <dbReference type="ARBA" id="ARBA00023163"/>
    </source>
</evidence>
<dbReference type="STRING" id="1123237.Salmuc_03482"/>
<protein>
    <submittedName>
        <fullName evidence="6">Transcriptional regulator, LysR family</fullName>
    </submittedName>
</protein>
<evidence type="ECO:0000256" key="3">
    <source>
        <dbReference type="ARBA" id="ARBA00023125"/>
    </source>
</evidence>
<gene>
    <name evidence="6" type="ORF">Salmuc_03482</name>
</gene>
<keyword evidence="4" id="KW-0804">Transcription</keyword>
<dbReference type="Proteomes" id="UP000015347">
    <property type="component" value="Unassembled WGS sequence"/>
</dbReference>
<dbReference type="GO" id="GO:0000976">
    <property type="term" value="F:transcription cis-regulatory region binding"/>
    <property type="evidence" value="ECO:0007669"/>
    <property type="project" value="TreeGrafter"/>
</dbReference>
<keyword evidence="2" id="KW-0805">Transcription regulation</keyword>
<evidence type="ECO:0000259" key="5">
    <source>
        <dbReference type="PROSITE" id="PS50931"/>
    </source>
</evidence>
<keyword evidence="7" id="KW-1185">Reference proteome</keyword>
<organism evidence="6 7">
    <name type="scientific">Salipiger mucosus DSM 16094</name>
    <dbReference type="NCBI Taxonomy" id="1123237"/>
    <lineage>
        <taxon>Bacteria</taxon>
        <taxon>Pseudomonadati</taxon>
        <taxon>Pseudomonadota</taxon>
        <taxon>Alphaproteobacteria</taxon>
        <taxon>Rhodobacterales</taxon>
        <taxon>Roseobacteraceae</taxon>
        <taxon>Salipiger</taxon>
    </lineage>
</organism>
<dbReference type="eggNOG" id="COG0583">
    <property type="taxonomic scope" value="Bacteria"/>
</dbReference>
<dbReference type="SUPFAM" id="SSF46785">
    <property type="entry name" value="Winged helix' DNA-binding domain"/>
    <property type="match status" value="1"/>
</dbReference>
<evidence type="ECO:0000313" key="7">
    <source>
        <dbReference type="Proteomes" id="UP000015347"/>
    </source>
</evidence>
<dbReference type="PRINTS" id="PR00039">
    <property type="entry name" value="HTHLYSR"/>
</dbReference>
<dbReference type="OrthoDB" id="7506954at2"/>
<dbReference type="PROSITE" id="PS50931">
    <property type="entry name" value="HTH_LYSR"/>
    <property type="match status" value="1"/>
</dbReference>
<dbReference type="HOGENOM" id="CLU_039613_6_3_5"/>
<dbReference type="RefSeq" id="WP_020043418.1">
    <property type="nucleotide sequence ID" value="NZ_KE557298.1"/>
</dbReference>